<evidence type="ECO:0000313" key="2">
    <source>
        <dbReference type="EMBL" id="SFS31848.1"/>
    </source>
</evidence>
<protein>
    <recommendedName>
        <fullName evidence="4">Lipoprotein</fullName>
    </recommendedName>
</protein>
<keyword evidence="1" id="KW-0732">Signal</keyword>
<sequence>MKKILTLLLIFSLSSCSDGDFDVPSFNFTDTVTSCGEYVLYVTNSSKTELLALSLVKTHLGTTVGEKTITLGSTAAATSIKATYRIVASAIGTDYFCQNIPPLEPKVSKELIATSGTVTIKTTEVLSGTTITGYKHEISLNQLLFFDGTERVFFETFPFGTVTVKI</sequence>
<dbReference type="AlphaFoldDB" id="A0A1I6NVG3"/>
<evidence type="ECO:0000256" key="1">
    <source>
        <dbReference type="SAM" id="SignalP"/>
    </source>
</evidence>
<dbReference type="STRING" id="593133.SAMN04488006_0613"/>
<evidence type="ECO:0008006" key="4">
    <source>
        <dbReference type="Google" id="ProtNLM"/>
    </source>
</evidence>
<name>A0A1I6NVG3_9FLAO</name>
<dbReference type="OrthoDB" id="1417969at2"/>
<feature type="signal peptide" evidence="1">
    <location>
        <begin position="1"/>
        <end position="17"/>
    </location>
</feature>
<dbReference type="Proteomes" id="UP000199312">
    <property type="component" value="Unassembled WGS sequence"/>
</dbReference>
<evidence type="ECO:0000313" key="3">
    <source>
        <dbReference type="Proteomes" id="UP000199312"/>
    </source>
</evidence>
<proteinExistence type="predicted"/>
<keyword evidence="3" id="KW-1185">Reference proteome</keyword>
<dbReference type="RefSeq" id="WP_090222483.1">
    <property type="nucleotide sequence ID" value="NZ_FOZP01000001.1"/>
</dbReference>
<reference evidence="3" key="1">
    <citation type="submission" date="2016-10" db="EMBL/GenBank/DDBJ databases">
        <authorList>
            <person name="Varghese N."/>
            <person name="Submissions S."/>
        </authorList>
    </citation>
    <scope>NUCLEOTIDE SEQUENCE [LARGE SCALE GENOMIC DNA]</scope>
    <source>
        <strain evidence="3">DSM 24450</strain>
    </source>
</reference>
<dbReference type="EMBL" id="FOZP01000001">
    <property type="protein sequence ID" value="SFS31848.1"/>
    <property type="molecule type" value="Genomic_DNA"/>
</dbReference>
<gene>
    <name evidence="2" type="ORF">SAMN04488006_0613</name>
</gene>
<feature type="chain" id="PRO_5011642318" description="Lipoprotein" evidence="1">
    <location>
        <begin position="18"/>
        <end position="166"/>
    </location>
</feature>
<dbReference type="PROSITE" id="PS51257">
    <property type="entry name" value="PROKAR_LIPOPROTEIN"/>
    <property type="match status" value="1"/>
</dbReference>
<organism evidence="2 3">
    <name type="scientific">Lutibacter maritimus</name>
    <dbReference type="NCBI Taxonomy" id="593133"/>
    <lineage>
        <taxon>Bacteria</taxon>
        <taxon>Pseudomonadati</taxon>
        <taxon>Bacteroidota</taxon>
        <taxon>Flavobacteriia</taxon>
        <taxon>Flavobacteriales</taxon>
        <taxon>Flavobacteriaceae</taxon>
        <taxon>Lutibacter</taxon>
    </lineage>
</organism>
<accession>A0A1I6NVG3</accession>